<accession>A0A1X6WRQ6</accession>
<dbReference type="Proteomes" id="UP000195918">
    <property type="component" value="Unassembled WGS sequence"/>
</dbReference>
<dbReference type="EMBL" id="FWFD01000016">
    <property type="protein sequence ID" value="SLM86939.1"/>
    <property type="molecule type" value="Genomic_DNA"/>
</dbReference>
<keyword evidence="4" id="KW-1185">Reference proteome</keyword>
<dbReference type="GO" id="GO:0002161">
    <property type="term" value="F:aminoacyl-tRNA deacylase activity"/>
    <property type="evidence" value="ECO:0007669"/>
    <property type="project" value="InterPro"/>
</dbReference>
<evidence type="ECO:0000256" key="1">
    <source>
        <dbReference type="ARBA" id="ARBA00022917"/>
    </source>
</evidence>
<sequence>MILPDEKHLFLSEETLFELLGIHVGVVTPLALANDLEKKITVVIDWSIDQEDTIGVPPNINTTTLMI</sequence>
<protein>
    <recommendedName>
        <fullName evidence="2">YbaK/aminoacyl-tRNA synthetase-associated domain-containing protein</fullName>
    </recommendedName>
</protein>
<name>A0A1X6WRQ6_9ENTE</name>
<dbReference type="Pfam" id="PF04073">
    <property type="entry name" value="tRNA_edit"/>
    <property type="match status" value="1"/>
</dbReference>
<gene>
    <name evidence="3" type="ORF">FM121_12655</name>
</gene>
<evidence type="ECO:0000259" key="2">
    <source>
        <dbReference type="Pfam" id="PF04073"/>
    </source>
</evidence>
<dbReference type="SUPFAM" id="SSF55826">
    <property type="entry name" value="YbaK/ProRS associated domain"/>
    <property type="match status" value="1"/>
</dbReference>
<dbReference type="InterPro" id="IPR036754">
    <property type="entry name" value="YbaK/aa-tRNA-synt-asso_dom_sf"/>
</dbReference>
<feature type="domain" description="YbaK/aminoacyl-tRNA synthetase-associated" evidence="2">
    <location>
        <begin position="9"/>
        <end position="66"/>
    </location>
</feature>
<reference evidence="4" key="1">
    <citation type="submission" date="2017-02" db="EMBL/GenBank/DDBJ databases">
        <authorList>
            <person name="Dridi B."/>
        </authorList>
    </citation>
    <scope>NUCLEOTIDE SEQUENCE [LARGE SCALE GENOMIC DNA]</scope>
    <source>
        <strain evidence="4">bH819</strain>
    </source>
</reference>
<keyword evidence="1" id="KW-0648">Protein biosynthesis</keyword>
<proteinExistence type="predicted"/>
<dbReference type="InterPro" id="IPR007214">
    <property type="entry name" value="YbaK/aa-tRNA-synth-assoc-dom"/>
</dbReference>
<dbReference type="Gene3D" id="3.90.960.10">
    <property type="entry name" value="YbaK/aminoacyl-tRNA synthetase-associated domain"/>
    <property type="match status" value="1"/>
</dbReference>
<dbReference type="AlphaFoldDB" id="A0A1X6WRQ6"/>
<dbReference type="GO" id="GO:0006412">
    <property type="term" value="P:translation"/>
    <property type="evidence" value="ECO:0007669"/>
    <property type="project" value="UniProtKB-KW"/>
</dbReference>
<evidence type="ECO:0000313" key="3">
    <source>
        <dbReference type="EMBL" id="SLM86939.1"/>
    </source>
</evidence>
<organism evidence="3 4">
    <name type="scientific">Vagococcus fluvialis bH819</name>
    <dbReference type="NCBI Taxonomy" id="1255619"/>
    <lineage>
        <taxon>Bacteria</taxon>
        <taxon>Bacillati</taxon>
        <taxon>Bacillota</taxon>
        <taxon>Bacilli</taxon>
        <taxon>Lactobacillales</taxon>
        <taxon>Enterococcaceae</taxon>
        <taxon>Vagococcus</taxon>
    </lineage>
</organism>
<evidence type="ECO:0000313" key="4">
    <source>
        <dbReference type="Proteomes" id="UP000195918"/>
    </source>
</evidence>